<keyword evidence="4" id="KW-1185">Reference proteome</keyword>
<sequence>MPDEDSQDRLRIGGWVPPYRDANGPLRPPAPPNKLGSVARRALPAGFWPTSSPSHGRGSTSRRAMAALATGTLIAVTGLAALALSDGDPGATSLAQRMVVPPLDPTDPVSVQPSPTSSDPGSVIRTPAHHRAVTRPAEKAQTTRPTSRPPSTTPTVAAPRLTAGATVGLELADRPGYRLRHRNFVARLDPIGDGRDDARFTVRRGLADDGCFSLEAANFPGFFLRHRDFVLRLDRRDGSDLFDRDATFCSRPVRDGAALVLESVNYPGQFLAAGDDGVRLSRRGATAFVVRSPV</sequence>
<evidence type="ECO:0000313" key="3">
    <source>
        <dbReference type="EMBL" id="MCM4078756.1"/>
    </source>
</evidence>
<evidence type="ECO:0000313" key="4">
    <source>
        <dbReference type="Proteomes" id="UP001523216"/>
    </source>
</evidence>
<dbReference type="Proteomes" id="UP001523216">
    <property type="component" value="Unassembled WGS sequence"/>
</dbReference>
<organism evidence="3 4">
    <name type="scientific">Paractinoplanes hotanensis</name>
    <dbReference type="NCBI Taxonomy" id="2906497"/>
    <lineage>
        <taxon>Bacteria</taxon>
        <taxon>Bacillati</taxon>
        <taxon>Actinomycetota</taxon>
        <taxon>Actinomycetes</taxon>
        <taxon>Micromonosporales</taxon>
        <taxon>Micromonosporaceae</taxon>
        <taxon>Paractinoplanes</taxon>
    </lineage>
</organism>
<feature type="domain" description="Alpha-L-arabinofuranosidase B arabinose-binding" evidence="2">
    <location>
        <begin position="195"/>
        <end position="284"/>
    </location>
</feature>
<gene>
    <name evidence="3" type="ORF">LXN57_14370</name>
</gene>
<dbReference type="EMBL" id="JAMQOL010000017">
    <property type="protein sequence ID" value="MCM4078756.1"/>
    <property type="molecule type" value="Genomic_DNA"/>
</dbReference>
<feature type="region of interest" description="Disordered" evidence="1">
    <location>
        <begin position="1"/>
        <end position="37"/>
    </location>
</feature>
<dbReference type="RefSeq" id="WP_251798605.1">
    <property type="nucleotide sequence ID" value="NZ_JAMQOL010000017.1"/>
</dbReference>
<accession>A0ABT0XY94</accession>
<proteinExistence type="predicted"/>
<comment type="caution">
    <text evidence="3">The sequence shown here is derived from an EMBL/GenBank/DDBJ whole genome shotgun (WGS) entry which is preliminary data.</text>
</comment>
<reference evidence="3 4" key="1">
    <citation type="submission" date="2022-06" db="EMBL/GenBank/DDBJ databases">
        <title>Actinoplanes abujensis sp. nov., isolated from Nigerian arid soil.</title>
        <authorList>
            <person name="Ding P."/>
        </authorList>
    </citation>
    <scope>NUCLEOTIDE SEQUENCE [LARGE SCALE GENOMIC DNA]</scope>
    <source>
        <strain evidence="4">TRM88002</strain>
    </source>
</reference>
<feature type="compositionally biased region" description="Polar residues" evidence="1">
    <location>
        <begin position="109"/>
        <end position="120"/>
    </location>
</feature>
<feature type="region of interest" description="Disordered" evidence="1">
    <location>
        <begin position="105"/>
        <end position="157"/>
    </location>
</feature>
<dbReference type="CDD" id="cd23399">
    <property type="entry name" value="beta-trefoil_ABD_ABFB"/>
    <property type="match status" value="1"/>
</dbReference>
<protein>
    <submittedName>
        <fullName evidence="3">AbfB domain-containing protein</fullName>
    </submittedName>
</protein>
<evidence type="ECO:0000256" key="1">
    <source>
        <dbReference type="SAM" id="MobiDB-lite"/>
    </source>
</evidence>
<dbReference type="InterPro" id="IPR007934">
    <property type="entry name" value="AbfB_ABD"/>
</dbReference>
<name>A0ABT0XY94_9ACTN</name>
<dbReference type="SUPFAM" id="SSF110221">
    <property type="entry name" value="AbfB domain"/>
    <property type="match status" value="1"/>
</dbReference>
<dbReference type="Pfam" id="PF05270">
    <property type="entry name" value="AbfB"/>
    <property type="match status" value="1"/>
</dbReference>
<dbReference type="InterPro" id="IPR036195">
    <property type="entry name" value="AbfB_ABD_sf"/>
</dbReference>
<dbReference type="Gene3D" id="2.80.10.50">
    <property type="match status" value="1"/>
</dbReference>
<evidence type="ECO:0000259" key="2">
    <source>
        <dbReference type="Pfam" id="PF05270"/>
    </source>
</evidence>